<evidence type="ECO:0000259" key="1">
    <source>
        <dbReference type="Pfam" id="PF00763"/>
    </source>
</evidence>
<dbReference type="HOGENOM" id="CLU_106078_0_0_1"/>
<evidence type="ECO:0000313" key="3">
    <source>
        <dbReference type="Proteomes" id="UP000013827"/>
    </source>
</evidence>
<dbReference type="PaxDb" id="2903-EOD11044"/>
<dbReference type="GO" id="GO:0004488">
    <property type="term" value="F:methylenetetrahydrofolate dehydrogenase (NADP+) activity"/>
    <property type="evidence" value="ECO:0007669"/>
    <property type="project" value="InterPro"/>
</dbReference>
<reference evidence="3" key="1">
    <citation type="journal article" date="2013" name="Nature">
        <title>Pan genome of the phytoplankton Emiliania underpins its global distribution.</title>
        <authorList>
            <person name="Read B.A."/>
            <person name="Kegel J."/>
            <person name="Klute M.J."/>
            <person name="Kuo A."/>
            <person name="Lefebvre S.C."/>
            <person name="Maumus F."/>
            <person name="Mayer C."/>
            <person name="Miller J."/>
            <person name="Monier A."/>
            <person name="Salamov A."/>
            <person name="Young J."/>
            <person name="Aguilar M."/>
            <person name="Claverie J.M."/>
            <person name="Frickenhaus S."/>
            <person name="Gonzalez K."/>
            <person name="Herman E.K."/>
            <person name="Lin Y.C."/>
            <person name="Napier J."/>
            <person name="Ogata H."/>
            <person name="Sarno A.F."/>
            <person name="Shmutz J."/>
            <person name="Schroeder D."/>
            <person name="de Vargas C."/>
            <person name="Verret F."/>
            <person name="von Dassow P."/>
            <person name="Valentin K."/>
            <person name="Van de Peer Y."/>
            <person name="Wheeler G."/>
            <person name="Dacks J.B."/>
            <person name="Delwiche C.F."/>
            <person name="Dyhrman S.T."/>
            <person name="Glockner G."/>
            <person name="John U."/>
            <person name="Richards T."/>
            <person name="Worden A.Z."/>
            <person name="Zhang X."/>
            <person name="Grigoriev I.V."/>
            <person name="Allen A.E."/>
            <person name="Bidle K."/>
            <person name="Borodovsky M."/>
            <person name="Bowler C."/>
            <person name="Brownlee C."/>
            <person name="Cock J.M."/>
            <person name="Elias M."/>
            <person name="Gladyshev V.N."/>
            <person name="Groth M."/>
            <person name="Guda C."/>
            <person name="Hadaegh A."/>
            <person name="Iglesias-Rodriguez M.D."/>
            <person name="Jenkins J."/>
            <person name="Jones B.M."/>
            <person name="Lawson T."/>
            <person name="Leese F."/>
            <person name="Lindquist E."/>
            <person name="Lobanov A."/>
            <person name="Lomsadze A."/>
            <person name="Malik S.B."/>
            <person name="Marsh M.E."/>
            <person name="Mackinder L."/>
            <person name="Mock T."/>
            <person name="Mueller-Roeber B."/>
            <person name="Pagarete A."/>
            <person name="Parker M."/>
            <person name="Probert I."/>
            <person name="Quesneville H."/>
            <person name="Raines C."/>
            <person name="Rensing S.A."/>
            <person name="Riano-Pachon D.M."/>
            <person name="Richier S."/>
            <person name="Rokitta S."/>
            <person name="Shiraiwa Y."/>
            <person name="Soanes D.M."/>
            <person name="van der Giezen M."/>
            <person name="Wahlund T.M."/>
            <person name="Williams B."/>
            <person name="Wilson W."/>
            <person name="Wolfe G."/>
            <person name="Wurch L.L."/>
        </authorList>
    </citation>
    <scope>NUCLEOTIDE SEQUENCE</scope>
</reference>
<dbReference type="GO" id="GO:0005829">
    <property type="term" value="C:cytosol"/>
    <property type="evidence" value="ECO:0007669"/>
    <property type="project" value="TreeGrafter"/>
</dbReference>
<dbReference type="GeneID" id="17257195"/>
<dbReference type="SUPFAM" id="SSF53223">
    <property type="entry name" value="Aminoacid dehydrogenase-like, N-terminal domain"/>
    <property type="match status" value="1"/>
</dbReference>
<evidence type="ECO:0000313" key="2">
    <source>
        <dbReference type="EnsemblProtists" id="EOD11044"/>
    </source>
</evidence>
<reference evidence="2" key="2">
    <citation type="submission" date="2024-10" db="UniProtKB">
        <authorList>
            <consortium name="EnsemblProtists"/>
        </authorList>
    </citation>
    <scope>IDENTIFICATION</scope>
</reference>
<dbReference type="Proteomes" id="UP000013827">
    <property type="component" value="Unassembled WGS sequence"/>
</dbReference>
<proteinExistence type="predicted"/>
<dbReference type="AlphaFoldDB" id="A0A0D3IIF9"/>
<dbReference type="PANTHER" id="PTHR48099">
    <property type="entry name" value="C-1-TETRAHYDROFOLATE SYNTHASE, CYTOPLASMIC-RELATED"/>
    <property type="match status" value="1"/>
</dbReference>
<dbReference type="FunFam" id="3.40.50.10860:FF:000012">
    <property type="entry name" value="Methylenetetrahydrofolate dehydrogenase [NAD(+)]"/>
    <property type="match status" value="1"/>
</dbReference>
<dbReference type="KEGG" id="ehx:EMIHUDRAFT_78672"/>
<protein>
    <recommendedName>
        <fullName evidence="1">Tetrahydrofolate dehydrogenase/cyclohydrolase catalytic domain-containing protein</fullName>
    </recommendedName>
</protein>
<dbReference type="InterPro" id="IPR046346">
    <property type="entry name" value="Aminoacid_DH-like_N_sf"/>
</dbReference>
<dbReference type="STRING" id="2903.R1DQV7"/>
<dbReference type="Pfam" id="PF00763">
    <property type="entry name" value="THF_DHG_CYH"/>
    <property type="match status" value="1"/>
</dbReference>
<dbReference type="GO" id="GO:0004487">
    <property type="term" value="F:methylenetetrahydrofolate dehydrogenase (NAD+) activity"/>
    <property type="evidence" value="ECO:0007669"/>
    <property type="project" value="TreeGrafter"/>
</dbReference>
<name>A0A0D3IIF9_EMIH1</name>
<dbReference type="GO" id="GO:0009113">
    <property type="term" value="P:purine nucleobase biosynthetic process"/>
    <property type="evidence" value="ECO:0007669"/>
    <property type="project" value="TreeGrafter"/>
</dbReference>
<dbReference type="PANTHER" id="PTHR48099:SF3">
    <property type="entry name" value="METHYLENETETRAHYDROFOLATE DEHYDROGENASE [NAD(+)]"/>
    <property type="match status" value="1"/>
</dbReference>
<keyword evidence="3" id="KW-1185">Reference proteome</keyword>
<dbReference type="EnsemblProtists" id="EOD11044">
    <property type="protein sequence ID" value="EOD11044"/>
    <property type="gene ID" value="EMIHUDRAFT_78672"/>
</dbReference>
<dbReference type="Gene3D" id="3.40.50.10860">
    <property type="entry name" value="Leucine Dehydrogenase, chain A, domain 1"/>
    <property type="match status" value="1"/>
</dbReference>
<feature type="domain" description="Tetrahydrofolate dehydrogenase/cyclohydrolase catalytic" evidence="1">
    <location>
        <begin position="5"/>
        <end position="115"/>
    </location>
</feature>
<dbReference type="Gene3D" id="3.40.50.720">
    <property type="entry name" value="NAD(P)-binding Rossmann-like Domain"/>
    <property type="match status" value="1"/>
</dbReference>
<dbReference type="InterPro" id="IPR020630">
    <property type="entry name" value="THF_DH/CycHdrlase_cat_dom"/>
</dbReference>
<dbReference type="RefSeq" id="XP_005763473.1">
    <property type="nucleotide sequence ID" value="XM_005763416.1"/>
</dbReference>
<organism evidence="2 3">
    <name type="scientific">Emiliania huxleyi (strain CCMP1516)</name>
    <dbReference type="NCBI Taxonomy" id="280463"/>
    <lineage>
        <taxon>Eukaryota</taxon>
        <taxon>Haptista</taxon>
        <taxon>Haptophyta</taxon>
        <taxon>Prymnesiophyceae</taxon>
        <taxon>Isochrysidales</taxon>
        <taxon>Noelaerhabdaceae</taxon>
        <taxon>Emiliania</taxon>
    </lineage>
</organism>
<sequence>MPKVDVTACALAFRDEIKKEIEVRVEAGGPRPKLVGIIANKDEAAVMYARWTERACARDGIQYELRQVERVDLEDAVIEANEDPAVNGIIVYYPVFGGPIDDYLRDVISVEKDVEGLNHRYRYSLYHNIRVLSDLGNRKAILPCTPLAILKILNHLGAYKQELPVGE</sequence>
<accession>A0A0D3IIF9</accession>